<evidence type="ECO:0000313" key="2">
    <source>
        <dbReference type="EMBL" id="CUG31561.1"/>
    </source>
</evidence>
<sequence length="209" mass="24006">MTTSYQESFYAKKGDRILDYRDRRPPLNTPASPRHFLTIKEENAAIATSGPWERLTLYRPQEAVLEQQPFSGRTTQRDTFTAHYPYIAPKPHVQEPIAKLPGIFETTLDRSQRCIIDAMMEGSINRTLTARPIQNPLPNITFEASTSYKEQYRKPYHSRPAPCTPRSGFERHPETRDFITTKSASYLPPVSQRDSMNNSRAITPRAANY</sequence>
<evidence type="ECO:0000313" key="3">
    <source>
        <dbReference type="Proteomes" id="UP000051952"/>
    </source>
</evidence>
<proteinExistence type="predicted"/>
<protein>
    <submittedName>
        <fullName evidence="2">Uncharacterized protein</fullName>
    </submittedName>
</protein>
<evidence type="ECO:0000256" key="1">
    <source>
        <dbReference type="SAM" id="MobiDB-lite"/>
    </source>
</evidence>
<feature type="compositionally biased region" description="Basic and acidic residues" evidence="1">
    <location>
        <begin position="168"/>
        <end position="179"/>
    </location>
</feature>
<feature type="region of interest" description="Disordered" evidence="1">
    <location>
        <begin position="152"/>
        <end position="209"/>
    </location>
</feature>
<dbReference type="EMBL" id="CYKH01000747">
    <property type="protein sequence ID" value="CUG31561.1"/>
    <property type="molecule type" value="Genomic_DNA"/>
</dbReference>
<dbReference type="Proteomes" id="UP000051952">
    <property type="component" value="Unassembled WGS sequence"/>
</dbReference>
<reference evidence="3" key="1">
    <citation type="submission" date="2015-09" db="EMBL/GenBank/DDBJ databases">
        <authorList>
            <consortium name="Pathogen Informatics"/>
        </authorList>
    </citation>
    <scope>NUCLEOTIDE SEQUENCE [LARGE SCALE GENOMIC DNA]</scope>
    <source>
        <strain evidence="3">Lake Konstanz</strain>
    </source>
</reference>
<name>A0A0S4J0F3_BODSA</name>
<dbReference type="VEuPathDB" id="TriTrypDB:BSAL_77475"/>
<organism evidence="2 3">
    <name type="scientific">Bodo saltans</name>
    <name type="common">Flagellated protozoan</name>
    <dbReference type="NCBI Taxonomy" id="75058"/>
    <lineage>
        <taxon>Eukaryota</taxon>
        <taxon>Discoba</taxon>
        <taxon>Euglenozoa</taxon>
        <taxon>Kinetoplastea</taxon>
        <taxon>Metakinetoplastina</taxon>
        <taxon>Eubodonida</taxon>
        <taxon>Bodonidae</taxon>
        <taxon>Bodo</taxon>
    </lineage>
</organism>
<feature type="compositionally biased region" description="Polar residues" evidence="1">
    <location>
        <begin position="192"/>
        <end position="201"/>
    </location>
</feature>
<gene>
    <name evidence="2" type="ORF">BSAL_77475</name>
</gene>
<dbReference type="AlphaFoldDB" id="A0A0S4J0F3"/>
<keyword evidence="3" id="KW-1185">Reference proteome</keyword>
<accession>A0A0S4J0F3</accession>